<protein>
    <submittedName>
        <fullName evidence="2">YcgL-like domain-containing protein</fullName>
    </submittedName>
</protein>
<name>A0A975BIV8_9BACT</name>
<dbReference type="RefSeq" id="WP_207681926.1">
    <property type="nucleotide sequence ID" value="NZ_CP061800.1"/>
</dbReference>
<evidence type="ECO:0000313" key="3">
    <source>
        <dbReference type="Proteomes" id="UP000663722"/>
    </source>
</evidence>
<dbReference type="EMBL" id="CP061800">
    <property type="protein sequence ID" value="QTA86177.1"/>
    <property type="molecule type" value="Genomic_DNA"/>
</dbReference>
<gene>
    <name evidence="2" type="ORF">dnm_021980</name>
</gene>
<sequence>MKVDIYKARKIPSPTERMYVFIPSDKSPDFLPDEVMRAAGALDFEKKISIRPGEKKIALNTDEAVRDIREKGFHIVCT</sequence>
<dbReference type="Pfam" id="PF05166">
    <property type="entry name" value="YcgL"/>
    <property type="match status" value="1"/>
</dbReference>
<keyword evidence="3" id="KW-1185">Reference proteome</keyword>
<evidence type="ECO:0000259" key="1">
    <source>
        <dbReference type="Pfam" id="PF05166"/>
    </source>
</evidence>
<accession>A0A975BIV8</accession>
<dbReference type="Proteomes" id="UP000663722">
    <property type="component" value="Chromosome"/>
</dbReference>
<proteinExistence type="predicted"/>
<dbReference type="Gene3D" id="3.10.510.20">
    <property type="entry name" value="YcgL domain"/>
    <property type="match status" value="1"/>
</dbReference>
<evidence type="ECO:0000313" key="2">
    <source>
        <dbReference type="EMBL" id="QTA86177.1"/>
    </source>
</evidence>
<dbReference type="InterPro" id="IPR038068">
    <property type="entry name" value="YcgL-like_sf"/>
</dbReference>
<feature type="domain" description="YcgL" evidence="1">
    <location>
        <begin position="4"/>
        <end position="75"/>
    </location>
</feature>
<dbReference type="AlphaFoldDB" id="A0A975BIV8"/>
<dbReference type="InterPro" id="IPR027354">
    <property type="entry name" value="YcgL_dom"/>
</dbReference>
<dbReference type="KEGG" id="dmm:dnm_021980"/>
<dbReference type="SUPFAM" id="SSF160191">
    <property type="entry name" value="YcgL-like"/>
    <property type="match status" value="1"/>
</dbReference>
<reference evidence="2" key="1">
    <citation type="journal article" date="2021" name="Microb. Physiol.">
        <title>Proteogenomic Insights into the Physiology of Marine, Sulfate-Reducing, Filamentous Desulfonema limicola and Desulfonema magnum.</title>
        <authorList>
            <person name="Schnaars V."/>
            <person name="Wohlbrand L."/>
            <person name="Scheve S."/>
            <person name="Hinrichs C."/>
            <person name="Reinhardt R."/>
            <person name="Rabus R."/>
        </authorList>
    </citation>
    <scope>NUCLEOTIDE SEQUENCE</scope>
    <source>
        <strain evidence="2">4be13</strain>
    </source>
</reference>
<organism evidence="2 3">
    <name type="scientific">Desulfonema magnum</name>
    <dbReference type="NCBI Taxonomy" id="45655"/>
    <lineage>
        <taxon>Bacteria</taxon>
        <taxon>Pseudomonadati</taxon>
        <taxon>Thermodesulfobacteriota</taxon>
        <taxon>Desulfobacteria</taxon>
        <taxon>Desulfobacterales</taxon>
        <taxon>Desulfococcaceae</taxon>
        <taxon>Desulfonema</taxon>
    </lineage>
</organism>